<comment type="caution">
    <text evidence="1">The sequence shown here is derived from an EMBL/GenBank/DDBJ whole genome shotgun (WGS) entry which is preliminary data.</text>
</comment>
<reference evidence="1 2" key="1">
    <citation type="submission" date="2023-07" db="EMBL/GenBank/DDBJ databases">
        <title>Sorghum-associated microbial communities from plants grown in Nebraska, USA.</title>
        <authorList>
            <person name="Schachtman D."/>
        </authorList>
    </citation>
    <scope>NUCLEOTIDE SEQUENCE [LARGE SCALE GENOMIC DNA]</scope>
    <source>
        <strain evidence="1 2">584</strain>
    </source>
</reference>
<accession>A0ABU1JRG6</accession>
<dbReference type="Proteomes" id="UP001262410">
    <property type="component" value="Unassembled WGS sequence"/>
</dbReference>
<evidence type="ECO:0000313" key="2">
    <source>
        <dbReference type="Proteomes" id="UP001262410"/>
    </source>
</evidence>
<gene>
    <name evidence="1" type="ORF">E9232_003433</name>
</gene>
<proteinExistence type="predicted"/>
<organism evidence="1 2">
    <name type="scientific">Inquilinus ginsengisoli</name>
    <dbReference type="NCBI Taxonomy" id="363840"/>
    <lineage>
        <taxon>Bacteria</taxon>
        <taxon>Pseudomonadati</taxon>
        <taxon>Pseudomonadota</taxon>
        <taxon>Alphaproteobacteria</taxon>
        <taxon>Rhodospirillales</taxon>
        <taxon>Rhodospirillaceae</taxon>
        <taxon>Inquilinus</taxon>
    </lineage>
</organism>
<keyword evidence="2" id="KW-1185">Reference proteome</keyword>
<dbReference type="EMBL" id="JAVDPW010000005">
    <property type="protein sequence ID" value="MDR6290907.1"/>
    <property type="molecule type" value="Genomic_DNA"/>
</dbReference>
<name>A0ABU1JRG6_9PROT</name>
<dbReference type="RefSeq" id="WP_309795700.1">
    <property type="nucleotide sequence ID" value="NZ_JAVDPW010000005.1"/>
</dbReference>
<evidence type="ECO:0008006" key="3">
    <source>
        <dbReference type="Google" id="ProtNLM"/>
    </source>
</evidence>
<protein>
    <recommendedName>
        <fullName evidence="3">Lipocalin-like domain-containing protein</fullName>
    </recommendedName>
</protein>
<evidence type="ECO:0000313" key="1">
    <source>
        <dbReference type="EMBL" id="MDR6290907.1"/>
    </source>
</evidence>
<sequence>MKFTDRISVLFMGVVIVILISISPTSSQAVKKIIGEWVNVEGDHLLFSADNIFYYSGGEGRYRAEFDRGADVMLSGELFSCTYAVDVILGVDRRPSKLVLRMISKSGICPKDGIYEYLFNSQADQTHEDNTVLDSALKDIGLTNVSIGQTLKTNEIGSRISFDNDFDEQVSGSYMRYLFGTNLPGVWVYYYLDDEGKISVIKFFPVSHPSKLKDLFIQLASNLGVSVNFHGARESKVYTDSCNISVSGPAPPEQHAVRITVIDDSVQSIPLKFGGTYLKYIDHKYDESTIDTPNIPCTTNAVRPSPSSEKEEDIWVYRKMQ</sequence>